<dbReference type="CDD" id="cd04301">
    <property type="entry name" value="NAT_SF"/>
    <property type="match status" value="1"/>
</dbReference>
<feature type="compositionally biased region" description="Polar residues" evidence="1">
    <location>
        <begin position="8"/>
        <end position="17"/>
    </location>
</feature>
<reference evidence="3" key="1">
    <citation type="journal article" date="2020" name="Stud. Mycol.">
        <title>101 Dothideomycetes genomes: a test case for predicting lifestyles and emergence of pathogens.</title>
        <authorList>
            <person name="Haridas S."/>
            <person name="Albert R."/>
            <person name="Binder M."/>
            <person name="Bloem J."/>
            <person name="Labutti K."/>
            <person name="Salamov A."/>
            <person name="Andreopoulos B."/>
            <person name="Baker S."/>
            <person name="Barry K."/>
            <person name="Bills G."/>
            <person name="Bluhm B."/>
            <person name="Cannon C."/>
            <person name="Castanera R."/>
            <person name="Culley D."/>
            <person name="Daum C."/>
            <person name="Ezra D."/>
            <person name="Gonzalez J."/>
            <person name="Henrissat B."/>
            <person name="Kuo A."/>
            <person name="Liang C."/>
            <person name="Lipzen A."/>
            <person name="Lutzoni F."/>
            <person name="Magnuson J."/>
            <person name="Mondo S."/>
            <person name="Nolan M."/>
            <person name="Ohm R."/>
            <person name="Pangilinan J."/>
            <person name="Park H.-J."/>
            <person name="Ramirez L."/>
            <person name="Alfaro M."/>
            <person name="Sun H."/>
            <person name="Tritt A."/>
            <person name="Yoshinaga Y."/>
            <person name="Zwiers L.-H."/>
            <person name="Turgeon B."/>
            <person name="Goodwin S."/>
            <person name="Spatafora J."/>
            <person name="Crous P."/>
            <person name="Grigoriev I."/>
        </authorList>
    </citation>
    <scope>NUCLEOTIDE SEQUENCE</scope>
    <source>
        <strain evidence="3">CBS 690.94</strain>
    </source>
</reference>
<dbReference type="Proteomes" id="UP000799764">
    <property type="component" value="Unassembled WGS sequence"/>
</dbReference>
<dbReference type="PANTHER" id="PTHR42791">
    <property type="entry name" value="GNAT FAMILY ACETYLTRANSFERASE"/>
    <property type="match status" value="1"/>
</dbReference>
<comment type="caution">
    <text evidence="3">The sequence shown here is derived from an EMBL/GenBank/DDBJ whole genome shotgun (WGS) entry which is preliminary data.</text>
</comment>
<feature type="region of interest" description="Disordered" evidence="1">
    <location>
        <begin position="1"/>
        <end position="30"/>
    </location>
</feature>
<name>A0A9P4P965_9PLEO</name>
<dbReference type="OrthoDB" id="196847at2759"/>
<sequence>MADPKQDASATHAQQPNAAPRVSKPTLPVEEKNRLKDEEICIEMCTIDDMPAIAEQLYICFPDAFWDKMEPPALRSADAATRVRRLATRLSPSFHLPEMKWIKAVYRPTGKMVGVAGWMVPGYREGMPIHNVWRRSATDFFGFAPKMNWSDADIEEMWRGVDIAQWDGHIGGNDDIRAAVLGDEPHWFLAPLMTLPEWQGRGVASKLMRWAIEQADGEGGQAMYLESAPTARNVYLRFGFEPLGEANMIRRGPRRGGVGGVEAGEKVGLGVVEVEVEHGAVS</sequence>
<dbReference type="InterPro" id="IPR000182">
    <property type="entry name" value="GNAT_dom"/>
</dbReference>
<evidence type="ECO:0000313" key="4">
    <source>
        <dbReference type="Proteomes" id="UP000799764"/>
    </source>
</evidence>
<dbReference type="PANTHER" id="PTHR42791:SF2">
    <property type="entry name" value="N-ACETYLTRANSFERASE DOMAIN-CONTAINING PROTEIN"/>
    <property type="match status" value="1"/>
</dbReference>
<organism evidence="3 4">
    <name type="scientific">Karstenula rhodostoma CBS 690.94</name>
    <dbReference type="NCBI Taxonomy" id="1392251"/>
    <lineage>
        <taxon>Eukaryota</taxon>
        <taxon>Fungi</taxon>
        <taxon>Dikarya</taxon>
        <taxon>Ascomycota</taxon>
        <taxon>Pezizomycotina</taxon>
        <taxon>Dothideomycetes</taxon>
        <taxon>Pleosporomycetidae</taxon>
        <taxon>Pleosporales</taxon>
        <taxon>Massarineae</taxon>
        <taxon>Didymosphaeriaceae</taxon>
        <taxon>Karstenula</taxon>
    </lineage>
</organism>
<gene>
    <name evidence="3" type="ORF">P171DRAFT_477126</name>
</gene>
<protein>
    <submittedName>
        <fullName evidence="3">Acyl-CoA N-acyltransferase</fullName>
    </submittedName>
</protein>
<dbReference type="InterPro" id="IPR052523">
    <property type="entry name" value="Trichothecene_AcTrans"/>
</dbReference>
<evidence type="ECO:0000256" key="1">
    <source>
        <dbReference type="SAM" id="MobiDB-lite"/>
    </source>
</evidence>
<evidence type="ECO:0000313" key="3">
    <source>
        <dbReference type="EMBL" id="KAF2438776.1"/>
    </source>
</evidence>
<accession>A0A9P4P965</accession>
<dbReference type="SUPFAM" id="SSF55729">
    <property type="entry name" value="Acyl-CoA N-acyltransferases (Nat)"/>
    <property type="match status" value="1"/>
</dbReference>
<dbReference type="Pfam" id="PF00583">
    <property type="entry name" value="Acetyltransf_1"/>
    <property type="match status" value="1"/>
</dbReference>
<keyword evidence="4" id="KW-1185">Reference proteome</keyword>
<dbReference type="Gene3D" id="3.40.630.30">
    <property type="match status" value="1"/>
</dbReference>
<evidence type="ECO:0000259" key="2">
    <source>
        <dbReference type="PROSITE" id="PS51186"/>
    </source>
</evidence>
<feature type="domain" description="N-acetyltransferase" evidence="2">
    <location>
        <begin position="127"/>
        <end position="268"/>
    </location>
</feature>
<proteinExistence type="predicted"/>
<dbReference type="EMBL" id="MU001511">
    <property type="protein sequence ID" value="KAF2438776.1"/>
    <property type="molecule type" value="Genomic_DNA"/>
</dbReference>
<dbReference type="GO" id="GO:0016747">
    <property type="term" value="F:acyltransferase activity, transferring groups other than amino-acyl groups"/>
    <property type="evidence" value="ECO:0007669"/>
    <property type="project" value="InterPro"/>
</dbReference>
<dbReference type="AlphaFoldDB" id="A0A9P4P965"/>
<dbReference type="InterPro" id="IPR016181">
    <property type="entry name" value="Acyl_CoA_acyltransferase"/>
</dbReference>
<dbReference type="PROSITE" id="PS51186">
    <property type="entry name" value="GNAT"/>
    <property type="match status" value="1"/>
</dbReference>